<comment type="similarity">
    <text evidence="2">Belongs to the CDP-alcohol phosphatidyltransferase class-I family.</text>
</comment>
<dbReference type="PROSITE" id="PS00379">
    <property type="entry name" value="CDP_ALCOHOL_P_TRANSF"/>
    <property type="match status" value="1"/>
</dbReference>
<evidence type="ECO:0008006" key="6">
    <source>
        <dbReference type="Google" id="ProtNLM"/>
    </source>
</evidence>
<evidence type="ECO:0000256" key="1">
    <source>
        <dbReference type="ARBA" id="ARBA00022679"/>
    </source>
</evidence>
<dbReference type="InterPro" id="IPR048254">
    <property type="entry name" value="CDP_ALCOHOL_P_TRANSF_CS"/>
</dbReference>
<dbReference type="InterPro" id="IPR000462">
    <property type="entry name" value="CDP-OH_P_trans"/>
</dbReference>
<accession>A0A1G2B646</accession>
<gene>
    <name evidence="4" type="ORF">A2898_01035</name>
</gene>
<keyword evidence="3" id="KW-0812">Transmembrane</keyword>
<protein>
    <recommendedName>
        <fullName evidence="6">CDP-alcohol phosphatidyltransferase</fullName>
    </recommendedName>
</protein>
<feature type="transmembrane region" description="Helical" evidence="3">
    <location>
        <begin position="154"/>
        <end position="169"/>
    </location>
</feature>
<dbReference type="GO" id="GO:0016020">
    <property type="term" value="C:membrane"/>
    <property type="evidence" value="ECO:0007669"/>
    <property type="project" value="InterPro"/>
</dbReference>
<evidence type="ECO:0000313" key="4">
    <source>
        <dbReference type="EMBL" id="OGY84674.1"/>
    </source>
</evidence>
<dbReference type="InterPro" id="IPR043130">
    <property type="entry name" value="CDP-OH_PTrfase_TM_dom"/>
</dbReference>
<sequence>MSDQRVAYNKIKKGIYPAFTPLGKLLVRLKIHPETFTIGGGIASMGVLYFYATRSLFLAGIAIIITELCDILDGQLARYAHSSTRFGAFIDATTDRYGEGLIYLGLLMYFWQQSLLVALFVLIAFFGSFLVSYTRARAESEGFECVYGFMKRKVRMALLSATTIIAAFVPEGEAILGISIIVLALLCHFTAFQRILYVHAQVK</sequence>
<keyword evidence="3" id="KW-0472">Membrane</keyword>
<dbReference type="EMBL" id="MHKE01000005">
    <property type="protein sequence ID" value="OGY84674.1"/>
    <property type="molecule type" value="Genomic_DNA"/>
</dbReference>
<dbReference type="STRING" id="1798543.A2898_01035"/>
<feature type="transmembrane region" description="Helical" evidence="3">
    <location>
        <begin position="110"/>
        <end position="133"/>
    </location>
</feature>
<dbReference type="GO" id="GO:0008654">
    <property type="term" value="P:phospholipid biosynthetic process"/>
    <property type="evidence" value="ECO:0007669"/>
    <property type="project" value="InterPro"/>
</dbReference>
<comment type="caution">
    <text evidence="4">The sequence shown here is derived from an EMBL/GenBank/DDBJ whole genome shotgun (WGS) entry which is preliminary data.</text>
</comment>
<dbReference type="Proteomes" id="UP000179164">
    <property type="component" value="Unassembled WGS sequence"/>
</dbReference>
<proteinExistence type="inferred from homology"/>
<dbReference type="Pfam" id="PF01066">
    <property type="entry name" value="CDP-OH_P_transf"/>
    <property type="match status" value="1"/>
</dbReference>
<evidence type="ECO:0000256" key="3">
    <source>
        <dbReference type="SAM" id="Phobius"/>
    </source>
</evidence>
<evidence type="ECO:0000256" key="2">
    <source>
        <dbReference type="RuleBase" id="RU003750"/>
    </source>
</evidence>
<keyword evidence="1 2" id="KW-0808">Transferase</keyword>
<organism evidence="4 5">
    <name type="scientific">Candidatus Kerfeldbacteria bacterium RIFCSPLOWO2_01_FULL_48_11</name>
    <dbReference type="NCBI Taxonomy" id="1798543"/>
    <lineage>
        <taxon>Bacteria</taxon>
        <taxon>Candidatus Kerfeldiibacteriota</taxon>
    </lineage>
</organism>
<dbReference type="GO" id="GO:0016780">
    <property type="term" value="F:phosphotransferase activity, for other substituted phosphate groups"/>
    <property type="evidence" value="ECO:0007669"/>
    <property type="project" value="InterPro"/>
</dbReference>
<keyword evidence="3" id="KW-1133">Transmembrane helix</keyword>
<evidence type="ECO:0000313" key="5">
    <source>
        <dbReference type="Proteomes" id="UP000179164"/>
    </source>
</evidence>
<dbReference type="AlphaFoldDB" id="A0A1G2B646"/>
<reference evidence="4 5" key="1">
    <citation type="journal article" date="2016" name="Nat. Commun.">
        <title>Thousands of microbial genomes shed light on interconnected biogeochemical processes in an aquifer system.</title>
        <authorList>
            <person name="Anantharaman K."/>
            <person name="Brown C.T."/>
            <person name="Hug L.A."/>
            <person name="Sharon I."/>
            <person name="Castelle C.J."/>
            <person name="Probst A.J."/>
            <person name="Thomas B.C."/>
            <person name="Singh A."/>
            <person name="Wilkins M.J."/>
            <person name="Karaoz U."/>
            <person name="Brodie E.L."/>
            <person name="Williams K.H."/>
            <person name="Hubbard S.S."/>
            <person name="Banfield J.F."/>
        </authorList>
    </citation>
    <scope>NUCLEOTIDE SEQUENCE [LARGE SCALE GENOMIC DNA]</scope>
</reference>
<feature type="transmembrane region" description="Helical" evidence="3">
    <location>
        <begin position="175"/>
        <end position="197"/>
    </location>
</feature>
<dbReference type="Gene3D" id="1.20.120.1760">
    <property type="match status" value="1"/>
</dbReference>
<name>A0A1G2B646_9BACT</name>